<reference evidence="1 2" key="1">
    <citation type="submission" date="2015-01" db="EMBL/GenBank/DDBJ databases">
        <title>Evolution of Trichinella species and genotypes.</title>
        <authorList>
            <person name="Korhonen P.K."/>
            <person name="Edoardo P."/>
            <person name="Giuseppe L.R."/>
            <person name="Gasser R.B."/>
        </authorList>
    </citation>
    <scope>NUCLEOTIDE SEQUENCE [LARGE SCALE GENOMIC DNA]</scope>
    <source>
        <strain evidence="1">ISS37</strain>
    </source>
</reference>
<evidence type="ECO:0000313" key="1">
    <source>
        <dbReference type="EMBL" id="KRX19855.1"/>
    </source>
</evidence>
<sequence length="67" mass="7211">MSENQDEDCFNPMYAVNLEVQCKVVSAYEVQHHNGKGSAANGRLAYGSTGSVISHACSRLINQSGHV</sequence>
<gene>
    <name evidence="1" type="ORF">T07_8351</name>
</gene>
<dbReference type="AlphaFoldDB" id="A0A0V0RZP4"/>
<evidence type="ECO:0000313" key="2">
    <source>
        <dbReference type="Proteomes" id="UP000054630"/>
    </source>
</evidence>
<accession>A0A0V0RZP4</accession>
<proteinExistence type="predicted"/>
<dbReference type="EMBL" id="JYDL01000054">
    <property type="protein sequence ID" value="KRX19855.1"/>
    <property type="molecule type" value="Genomic_DNA"/>
</dbReference>
<dbReference type="Proteomes" id="UP000054630">
    <property type="component" value="Unassembled WGS sequence"/>
</dbReference>
<organism evidence="1 2">
    <name type="scientific">Trichinella nelsoni</name>
    <dbReference type="NCBI Taxonomy" id="6336"/>
    <lineage>
        <taxon>Eukaryota</taxon>
        <taxon>Metazoa</taxon>
        <taxon>Ecdysozoa</taxon>
        <taxon>Nematoda</taxon>
        <taxon>Enoplea</taxon>
        <taxon>Dorylaimia</taxon>
        <taxon>Trichinellida</taxon>
        <taxon>Trichinellidae</taxon>
        <taxon>Trichinella</taxon>
    </lineage>
</organism>
<name>A0A0V0RZP4_9BILA</name>
<dbReference type="OrthoDB" id="10274350at2759"/>
<protein>
    <submittedName>
        <fullName evidence="1">Uncharacterized protein</fullName>
    </submittedName>
</protein>
<keyword evidence="2" id="KW-1185">Reference proteome</keyword>
<comment type="caution">
    <text evidence="1">The sequence shown here is derived from an EMBL/GenBank/DDBJ whole genome shotgun (WGS) entry which is preliminary data.</text>
</comment>